<evidence type="ECO:0000256" key="1">
    <source>
        <dbReference type="SAM" id="MobiDB-lite"/>
    </source>
</evidence>
<accession>A0A9Q9V0B8</accession>
<evidence type="ECO:0000313" key="2">
    <source>
        <dbReference type="RefSeq" id="XP_018927247.1"/>
    </source>
</evidence>
<dbReference type="GeneID" id="109054443"/>
<dbReference type="KEGG" id="ccar:109054443"/>
<organism evidence="2">
    <name type="scientific">Cyprinus carpio</name>
    <name type="common">Common carp</name>
    <dbReference type="NCBI Taxonomy" id="7962"/>
    <lineage>
        <taxon>Eukaryota</taxon>
        <taxon>Metazoa</taxon>
        <taxon>Chordata</taxon>
        <taxon>Craniata</taxon>
        <taxon>Vertebrata</taxon>
        <taxon>Euteleostomi</taxon>
        <taxon>Actinopterygii</taxon>
        <taxon>Neopterygii</taxon>
        <taxon>Teleostei</taxon>
        <taxon>Ostariophysi</taxon>
        <taxon>Cypriniformes</taxon>
        <taxon>Cyprinidae</taxon>
        <taxon>Cyprininae</taxon>
        <taxon>Cyprinus</taxon>
    </lineage>
</organism>
<feature type="compositionally biased region" description="Pro residues" evidence="1">
    <location>
        <begin position="40"/>
        <end position="50"/>
    </location>
</feature>
<dbReference type="OrthoDB" id="8918144at2759"/>
<feature type="region of interest" description="Disordered" evidence="1">
    <location>
        <begin position="125"/>
        <end position="147"/>
    </location>
</feature>
<dbReference type="RefSeq" id="XP_018927247.1">
    <property type="nucleotide sequence ID" value="XM_019071702.2"/>
</dbReference>
<name>A0A9Q9V0B8_CYPCA</name>
<feature type="compositionally biased region" description="Polar residues" evidence="1">
    <location>
        <begin position="136"/>
        <end position="146"/>
    </location>
</feature>
<reference evidence="2" key="1">
    <citation type="submission" date="2025-08" db="UniProtKB">
        <authorList>
            <consortium name="RefSeq"/>
        </authorList>
    </citation>
    <scope>IDENTIFICATION</scope>
    <source>
        <tissue evidence="2">Muscle</tissue>
    </source>
</reference>
<feature type="region of interest" description="Disordered" evidence="1">
    <location>
        <begin position="1"/>
        <end position="75"/>
    </location>
</feature>
<dbReference type="AlphaFoldDB" id="A0A9Q9V0B8"/>
<dbReference type="Proteomes" id="UP001155660">
    <property type="component" value="Chromosome B6"/>
</dbReference>
<protein>
    <submittedName>
        <fullName evidence="2">Uncharacterized protein LOC109054443</fullName>
    </submittedName>
</protein>
<sequence>MNSYDWSQPKPGNEQPSSSPPPQICQNNGPAMTENDFMAPPCPLSPPPPSQEYRAEVPSNSHSLALPRSDSIETPSGVITPENLIWDPPNLQELGPLKLLGVYNLPPPFWPASLKDKVKNLGFNEDETNRADDSSNMKNPSDSAPHNTFEELLENLDFSTPSPHANEDIFEILGLSVDAYNEQTEIDAVIEQEEDKDKLPLSPVITGHNMEAAAFDSEELLSYFTCSRKRNSAIFFDNDSSSAADESSAMFNDLELFEPPHAKPQLDSNEYVEDFFTTFYSAIFSDESTVSYD</sequence>
<gene>
    <name evidence="2" type="primary">LOC109054443</name>
</gene>
<proteinExistence type="predicted"/>